<evidence type="ECO:0000256" key="1">
    <source>
        <dbReference type="ARBA" id="ARBA00022737"/>
    </source>
</evidence>
<dbReference type="Gene3D" id="2.60.40.10">
    <property type="entry name" value="Immunoglobulins"/>
    <property type="match status" value="3"/>
</dbReference>
<organism evidence="3 4">
    <name type="scientific">Paucihalobacter ruber</name>
    <dbReference type="NCBI Taxonomy" id="2567861"/>
    <lineage>
        <taxon>Bacteria</taxon>
        <taxon>Pseudomonadati</taxon>
        <taxon>Bacteroidota</taxon>
        <taxon>Flavobacteriia</taxon>
        <taxon>Flavobacteriales</taxon>
        <taxon>Flavobacteriaceae</taxon>
        <taxon>Paucihalobacter</taxon>
    </lineage>
</organism>
<dbReference type="InterPro" id="IPR013783">
    <property type="entry name" value="Ig-like_fold"/>
</dbReference>
<dbReference type="RefSeq" id="WP_140991725.1">
    <property type="nucleotide sequence ID" value="NZ_VHIQ01000019.1"/>
</dbReference>
<keyword evidence="4" id="KW-1185">Reference proteome</keyword>
<dbReference type="InterPro" id="IPR057078">
    <property type="entry name" value="HYR-4C"/>
</dbReference>
<keyword evidence="1" id="KW-0677">Repeat</keyword>
<dbReference type="Pfam" id="PF23237">
    <property type="entry name" value="HYR_4C"/>
    <property type="match status" value="2"/>
</dbReference>
<protein>
    <submittedName>
        <fullName evidence="3">HYR domain-containing protein</fullName>
    </submittedName>
</protein>
<dbReference type="Pfam" id="PF02494">
    <property type="entry name" value="HYR"/>
    <property type="match status" value="1"/>
</dbReference>
<feature type="non-terminal residue" evidence="3">
    <location>
        <position position="285"/>
    </location>
</feature>
<dbReference type="AlphaFoldDB" id="A0A506PFD6"/>
<dbReference type="PANTHER" id="PTHR24273">
    <property type="entry name" value="FI04643P-RELATED"/>
    <property type="match status" value="1"/>
</dbReference>
<feature type="non-terminal residue" evidence="3">
    <location>
        <position position="1"/>
    </location>
</feature>
<comment type="caution">
    <text evidence="3">The sequence shown here is derived from an EMBL/GenBank/DDBJ whole genome shotgun (WGS) entry which is preliminary data.</text>
</comment>
<name>A0A506PFD6_9FLAO</name>
<proteinExistence type="predicted"/>
<sequence>VDSTAPELVGVPADITVECDAIPAPATVTATDNCDTTLSVNYTETSNTVVDGVGTIVRQWSITDNGGNTTTETQTISVVDSTAPELVGVPADITVECDAIPALPNVTATDNCDTTLSVNYTETSNTVTDGVGTIVRQWSITDNGGNTTTETQTITVVDNTPPIITCPANITAQTSNDGAGNCTTIVDLGNPTVSDNCTVNSNLTIYNDAPATFPIGTTVVTWTVEDAAGNTSTCTQNVTVTDNENPTVTAAADVITTTSADGTGNCTVAVAITNATFGDNCTGSS</sequence>
<reference evidence="3 4" key="1">
    <citation type="submission" date="2019-06" db="EMBL/GenBank/DDBJ databases">
        <title>Flavobacteriaceae Paucihalobacterium erythroidium CWB-1, complete genome.</title>
        <authorList>
            <person name="Wu S."/>
        </authorList>
    </citation>
    <scope>NUCLEOTIDE SEQUENCE [LARGE SCALE GENOMIC DNA]</scope>
    <source>
        <strain evidence="3 4">CWB-1</strain>
    </source>
</reference>
<accession>A0A506PFD6</accession>
<dbReference type="OrthoDB" id="9805017at2"/>
<dbReference type="InterPro" id="IPR003410">
    <property type="entry name" value="HYR_dom"/>
</dbReference>
<evidence type="ECO:0000259" key="2">
    <source>
        <dbReference type="PROSITE" id="PS50825"/>
    </source>
</evidence>
<dbReference type="PROSITE" id="PS50825">
    <property type="entry name" value="HYR"/>
    <property type="match status" value="1"/>
</dbReference>
<evidence type="ECO:0000313" key="4">
    <source>
        <dbReference type="Proteomes" id="UP000317332"/>
    </source>
</evidence>
<dbReference type="Proteomes" id="UP000317332">
    <property type="component" value="Unassembled WGS sequence"/>
</dbReference>
<evidence type="ECO:0000313" key="3">
    <source>
        <dbReference type="EMBL" id="TPV31040.1"/>
    </source>
</evidence>
<dbReference type="EMBL" id="VHIQ01000019">
    <property type="protein sequence ID" value="TPV31040.1"/>
    <property type="molecule type" value="Genomic_DNA"/>
</dbReference>
<gene>
    <name evidence="3" type="ORF">FJ651_15635</name>
</gene>
<dbReference type="PANTHER" id="PTHR24273:SF32">
    <property type="entry name" value="HYALIN"/>
    <property type="match status" value="1"/>
</dbReference>
<feature type="domain" description="HYR" evidence="2">
    <location>
        <begin position="157"/>
        <end position="242"/>
    </location>
</feature>